<evidence type="ECO:0000256" key="2">
    <source>
        <dbReference type="ARBA" id="ARBA00023315"/>
    </source>
</evidence>
<reference evidence="5" key="1">
    <citation type="submission" date="2018-12" db="EMBL/GenBank/DDBJ databases">
        <title>Tengunoibacter tsumagoiensis gen. nov., sp. nov., Dictyobacter kobayashii sp. nov., D. alpinus sp. nov., and D. joshuensis sp. nov. and description of Dictyobacteraceae fam. nov. within the order Ktedonobacterales isolated from Tengu-no-mugimeshi.</title>
        <authorList>
            <person name="Wang C.M."/>
            <person name="Zheng Y."/>
            <person name="Sakai Y."/>
            <person name="Toyoda A."/>
            <person name="Minakuchi Y."/>
            <person name="Abe K."/>
            <person name="Yokota A."/>
            <person name="Yabe S."/>
        </authorList>
    </citation>
    <scope>NUCLEOTIDE SEQUENCE [LARGE SCALE GENOMIC DNA]</scope>
    <source>
        <strain evidence="5">Uno16</strain>
    </source>
</reference>
<dbReference type="AlphaFoldDB" id="A0A402BEH4"/>
<sequence length="159" mass="17428">MVLDLQTLKMSAESPVELTIELVNDKEAFKQHINVMAAGFEFPEPLARHLSAIDYGETFRFPTSRFYVGRVGGQAVAISLLQLSAGLAGIYNVATIPSMRQRGLGTAMTLAALLDARDLGYRIAVLQASEMGVNIYRQLGFQDHFLFDTYSSSHPSQVG</sequence>
<accession>A0A402BEH4</accession>
<dbReference type="InterPro" id="IPR016181">
    <property type="entry name" value="Acyl_CoA_acyltransferase"/>
</dbReference>
<dbReference type="InterPro" id="IPR050832">
    <property type="entry name" value="Bact_Acetyltransf"/>
</dbReference>
<keyword evidence="5" id="KW-1185">Reference proteome</keyword>
<dbReference type="GO" id="GO:0016747">
    <property type="term" value="F:acyltransferase activity, transferring groups other than amino-acyl groups"/>
    <property type="evidence" value="ECO:0007669"/>
    <property type="project" value="InterPro"/>
</dbReference>
<dbReference type="PROSITE" id="PS51186">
    <property type="entry name" value="GNAT"/>
    <property type="match status" value="1"/>
</dbReference>
<dbReference type="PANTHER" id="PTHR43877">
    <property type="entry name" value="AMINOALKYLPHOSPHONATE N-ACETYLTRANSFERASE-RELATED-RELATED"/>
    <property type="match status" value="1"/>
</dbReference>
<dbReference type="Proteomes" id="UP000287171">
    <property type="component" value="Unassembled WGS sequence"/>
</dbReference>
<comment type="caution">
    <text evidence="4">The sequence shown here is derived from an EMBL/GenBank/DDBJ whole genome shotgun (WGS) entry which is preliminary data.</text>
</comment>
<dbReference type="Gene3D" id="3.40.630.30">
    <property type="match status" value="1"/>
</dbReference>
<dbReference type="CDD" id="cd04301">
    <property type="entry name" value="NAT_SF"/>
    <property type="match status" value="1"/>
</dbReference>
<dbReference type="Pfam" id="PF13527">
    <property type="entry name" value="Acetyltransf_9"/>
    <property type="match status" value="1"/>
</dbReference>
<dbReference type="EMBL" id="BIFT01000002">
    <property type="protein sequence ID" value="GCE29798.1"/>
    <property type="molecule type" value="Genomic_DNA"/>
</dbReference>
<protein>
    <recommendedName>
        <fullName evidence="3">N-acetyltransferase domain-containing protein</fullName>
    </recommendedName>
</protein>
<name>A0A402BEH4_9CHLR</name>
<evidence type="ECO:0000313" key="4">
    <source>
        <dbReference type="EMBL" id="GCE29798.1"/>
    </source>
</evidence>
<evidence type="ECO:0000256" key="1">
    <source>
        <dbReference type="ARBA" id="ARBA00022679"/>
    </source>
</evidence>
<keyword evidence="2" id="KW-0012">Acyltransferase</keyword>
<proteinExistence type="predicted"/>
<dbReference type="InterPro" id="IPR000182">
    <property type="entry name" value="GNAT_dom"/>
</dbReference>
<gene>
    <name evidence="4" type="ORF">KDA_52820</name>
</gene>
<evidence type="ECO:0000313" key="5">
    <source>
        <dbReference type="Proteomes" id="UP000287171"/>
    </source>
</evidence>
<feature type="domain" description="N-acetyltransferase" evidence="3">
    <location>
        <begin position="18"/>
        <end position="159"/>
    </location>
</feature>
<keyword evidence="1" id="KW-0808">Transferase</keyword>
<dbReference type="SUPFAM" id="SSF55729">
    <property type="entry name" value="Acyl-CoA N-acyltransferases (Nat)"/>
    <property type="match status" value="1"/>
</dbReference>
<evidence type="ECO:0000259" key="3">
    <source>
        <dbReference type="PROSITE" id="PS51186"/>
    </source>
</evidence>
<organism evidence="4 5">
    <name type="scientific">Dictyobacter alpinus</name>
    <dbReference type="NCBI Taxonomy" id="2014873"/>
    <lineage>
        <taxon>Bacteria</taxon>
        <taxon>Bacillati</taxon>
        <taxon>Chloroflexota</taxon>
        <taxon>Ktedonobacteria</taxon>
        <taxon>Ktedonobacterales</taxon>
        <taxon>Dictyobacteraceae</taxon>
        <taxon>Dictyobacter</taxon>
    </lineage>
</organism>